<dbReference type="PIRSF" id="PIRSF006603">
    <property type="entry name" value="DinF"/>
    <property type="match status" value="1"/>
</dbReference>
<evidence type="ECO:0000256" key="8">
    <source>
        <dbReference type="ARBA" id="ARBA00022692"/>
    </source>
</evidence>
<comment type="function">
    <text evidence="1">Multidrug efflux pump.</text>
</comment>
<dbReference type="EMBL" id="JAGGLJ010000011">
    <property type="protein sequence ID" value="MBP2025704.1"/>
    <property type="molecule type" value="Genomic_DNA"/>
</dbReference>
<keyword evidence="15" id="KW-1185">Reference proteome</keyword>
<keyword evidence="10" id="KW-0406">Ion transport</keyword>
<comment type="caution">
    <text evidence="14">The sequence shown here is derived from an EMBL/GenBank/DDBJ whole genome shotgun (WGS) entry which is preliminary data.</text>
</comment>
<feature type="transmembrane region" description="Helical" evidence="13">
    <location>
        <begin position="369"/>
        <end position="390"/>
    </location>
</feature>
<keyword evidence="9 13" id="KW-1133">Transmembrane helix</keyword>
<keyword evidence="11 13" id="KW-0472">Membrane</keyword>
<evidence type="ECO:0000256" key="4">
    <source>
        <dbReference type="ARBA" id="ARBA00020268"/>
    </source>
</evidence>
<keyword evidence="7" id="KW-1003">Cell membrane</keyword>
<feature type="transmembrane region" description="Helical" evidence="13">
    <location>
        <begin position="110"/>
        <end position="135"/>
    </location>
</feature>
<name>A0ABS4KD43_9FIRM</name>
<evidence type="ECO:0000313" key="15">
    <source>
        <dbReference type="Proteomes" id="UP001519306"/>
    </source>
</evidence>
<evidence type="ECO:0000256" key="1">
    <source>
        <dbReference type="ARBA" id="ARBA00003408"/>
    </source>
</evidence>
<evidence type="ECO:0000256" key="5">
    <source>
        <dbReference type="ARBA" id="ARBA00022448"/>
    </source>
</evidence>
<evidence type="ECO:0000256" key="9">
    <source>
        <dbReference type="ARBA" id="ARBA00022989"/>
    </source>
</evidence>
<reference evidence="14 15" key="1">
    <citation type="submission" date="2021-03" db="EMBL/GenBank/DDBJ databases">
        <title>Genomic Encyclopedia of Type Strains, Phase IV (KMG-IV): sequencing the most valuable type-strain genomes for metagenomic binning, comparative biology and taxonomic classification.</title>
        <authorList>
            <person name="Goeker M."/>
        </authorList>
    </citation>
    <scope>NUCLEOTIDE SEQUENCE [LARGE SCALE GENOMIC DNA]</scope>
    <source>
        <strain evidence="14 15">DSM 27563</strain>
    </source>
</reference>
<comment type="subcellular location">
    <subcellularLocation>
        <location evidence="2">Cell membrane</location>
        <topology evidence="2">Multi-pass membrane protein</topology>
    </subcellularLocation>
</comment>
<comment type="similarity">
    <text evidence="3">Belongs to the multi antimicrobial extrusion (MATE) (TC 2.A.66.1) family.</text>
</comment>
<dbReference type="InterPro" id="IPR050222">
    <property type="entry name" value="MATE_MdtK"/>
</dbReference>
<evidence type="ECO:0000313" key="14">
    <source>
        <dbReference type="EMBL" id="MBP2025704.1"/>
    </source>
</evidence>
<feature type="transmembrane region" description="Helical" evidence="13">
    <location>
        <begin position="396"/>
        <end position="418"/>
    </location>
</feature>
<evidence type="ECO:0000256" key="7">
    <source>
        <dbReference type="ARBA" id="ARBA00022475"/>
    </source>
</evidence>
<proteinExistence type="inferred from homology"/>
<evidence type="ECO:0000256" key="12">
    <source>
        <dbReference type="ARBA" id="ARBA00031636"/>
    </source>
</evidence>
<evidence type="ECO:0000256" key="2">
    <source>
        <dbReference type="ARBA" id="ARBA00004651"/>
    </source>
</evidence>
<evidence type="ECO:0000256" key="10">
    <source>
        <dbReference type="ARBA" id="ARBA00023065"/>
    </source>
</evidence>
<evidence type="ECO:0000256" key="3">
    <source>
        <dbReference type="ARBA" id="ARBA00010199"/>
    </source>
</evidence>
<organism evidence="14 15">
    <name type="scientific">Peptoniphilus stercorisuis</name>
    <dbReference type="NCBI Taxonomy" id="1436965"/>
    <lineage>
        <taxon>Bacteria</taxon>
        <taxon>Bacillati</taxon>
        <taxon>Bacillota</taxon>
        <taxon>Tissierellia</taxon>
        <taxon>Tissierellales</taxon>
        <taxon>Peptoniphilaceae</taxon>
        <taxon>Peptoniphilus</taxon>
    </lineage>
</organism>
<sequence>MGTAFVQMAYSLVDLLWLGKLSTNAVAAVGTSGFFVWIAQAITLIAGTGISVGLAQAYGKEDNEAAEKIVRSGFQVNAFNCIALMAFYLIFRNNIIGMYNLEPILEQMTIDYFVIVTIGFIFIFSTAAMSSAFYARGNSITPFRISLISLIINIILDPILIFGIGPFPRLEIQGAALATVIAQIINALLYLYLGVKDREIYVRINYSKTFNKESIKDVLRLGVPVSIQSIIHALVGVKLNQYIASYGSVGIAVYAIGSQIESISWMSAEGFAKAFSAFFGQNYGARDFERLERGKKEGMKIIVVLGIFATALLFFFSKPLFKIFIPNDPIAVEYGSWYLKIIAISELFMAIEIGVTGMLNGMGLTKYPAINAVVLNIARIPFAKLLIPVFALNGIWASMSLSSVLKGIVILVIYKYLFSKTNGFRENMNKYIHKTEQIM</sequence>
<accession>A0ABS4KD43</accession>
<dbReference type="Proteomes" id="UP001519306">
    <property type="component" value="Unassembled WGS sequence"/>
</dbReference>
<keyword evidence="5" id="KW-0813">Transport</keyword>
<feature type="transmembrane region" description="Helical" evidence="13">
    <location>
        <begin position="172"/>
        <end position="193"/>
    </location>
</feature>
<feature type="transmembrane region" description="Helical" evidence="13">
    <location>
        <begin position="34"/>
        <end position="57"/>
    </location>
</feature>
<dbReference type="InterPro" id="IPR002528">
    <property type="entry name" value="MATE_fam"/>
</dbReference>
<dbReference type="Pfam" id="PF01554">
    <property type="entry name" value="MatE"/>
    <property type="match status" value="2"/>
</dbReference>
<keyword evidence="8 13" id="KW-0812">Transmembrane</keyword>
<dbReference type="NCBIfam" id="TIGR00797">
    <property type="entry name" value="matE"/>
    <property type="match status" value="1"/>
</dbReference>
<feature type="transmembrane region" description="Helical" evidence="13">
    <location>
        <begin position="147"/>
        <end position="166"/>
    </location>
</feature>
<dbReference type="PANTHER" id="PTHR43298:SF2">
    <property type="entry name" value="FMN_FAD EXPORTER YEEO-RELATED"/>
    <property type="match status" value="1"/>
</dbReference>
<feature type="transmembrane region" description="Helical" evidence="13">
    <location>
        <begin position="337"/>
        <end position="357"/>
    </location>
</feature>
<feature type="transmembrane region" description="Helical" evidence="13">
    <location>
        <begin position="298"/>
        <end position="317"/>
    </location>
</feature>
<dbReference type="CDD" id="cd13140">
    <property type="entry name" value="MATE_like_1"/>
    <property type="match status" value="1"/>
</dbReference>
<dbReference type="RefSeq" id="WP_245311196.1">
    <property type="nucleotide sequence ID" value="NZ_JAGGLJ010000011.1"/>
</dbReference>
<dbReference type="PANTHER" id="PTHR43298">
    <property type="entry name" value="MULTIDRUG RESISTANCE PROTEIN NORM-RELATED"/>
    <property type="match status" value="1"/>
</dbReference>
<gene>
    <name evidence="14" type="ORF">J2Z71_001248</name>
</gene>
<evidence type="ECO:0000256" key="11">
    <source>
        <dbReference type="ARBA" id="ARBA00023136"/>
    </source>
</evidence>
<evidence type="ECO:0000256" key="6">
    <source>
        <dbReference type="ARBA" id="ARBA00022449"/>
    </source>
</evidence>
<protein>
    <recommendedName>
        <fullName evidence="4">Probable multidrug resistance protein NorM</fullName>
    </recommendedName>
    <alternativeName>
        <fullName evidence="12">Multidrug-efflux transporter</fullName>
    </alternativeName>
</protein>
<evidence type="ECO:0000256" key="13">
    <source>
        <dbReference type="SAM" id="Phobius"/>
    </source>
</evidence>
<keyword evidence="6" id="KW-0050">Antiport</keyword>
<feature type="transmembrane region" description="Helical" evidence="13">
    <location>
        <begin position="69"/>
        <end position="90"/>
    </location>
</feature>
<dbReference type="InterPro" id="IPR048279">
    <property type="entry name" value="MdtK-like"/>
</dbReference>